<name>A0ABS4RN14_PAEXY</name>
<sequence length="71" mass="8515">MTLQNLFHEKPTKLWNERMIEGGDELFTEERLLMSDQALDTYLHQLKKRKIISYFNNVPFSSTRTLILEIK</sequence>
<comment type="caution">
    <text evidence="1">The sequence shown here is derived from an EMBL/GenBank/DDBJ whole genome shotgun (WGS) entry which is preliminary data.</text>
</comment>
<dbReference type="EMBL" id="JAGIKV010000002">
    <property type="protein sequence ID" value="MBP2244287.1"/>
    <property type="molecule type" value="Genomic_DNA"/>
</dbReference>
<proteinExistence type="predicted"/>
<protein>
    <submittedName>
        <fullName evidence="1">Uncharacterized protein</fullName>
    </submittedName>
</protein>
<keyword evidence="2" id="KW-1185">Reference proteome</keyword>
<evidence type="ECO:0000313" key="2">
    <source>
        <dbReference type="Proteomes" id="UP000810207"/>
    </source>
</evidence>
<reference evidence="1 2" key="1">
    <citation type="submission" date="2021-03" db="EMBL/GenBank/DDBJ databases">
        <title>Genomic Encyclopedia of Type Strains, Phase IV (KMG-IV): sequencing the most valuable type-strain genomes for metagenomic binning, comparative biology and taxonomic classification.</title>
        <authorList>
            <person name="Goeker M."/>
        </authorList>
    </citation>
    <scope>NUCLEOTIDE SEQUENCE [LARGE SCALE GENOMIC DNA]</scope>
    <source>
        <strain evidence="1 2">DSM 21292</strain>
    </source>
</reference>
<accession>A0ABS4RN14</accession>
<dbReference type="Proteomes" id="UP000810207">
    <property type="component" value="Unassembled WGS sequence"/>
</dbReference>
<organism evidence="1 2">
    <name type="scientific">Paenibacillus xylanexedens</name>
    <dbReference type="NCBI Taxonomy" id="528191"/>
    <lineage>
        <taxon>Bacteria</taxon>
        <taxon>Bacillati</taxon>
        <taxon>Bacillota</taxon>
        <taxon>Bacilli</taxon>
        <taxon>Bacillales</taxon>
        <taxon>Paenibacillaceae</taxon>
        <taxon>Paenibacillus</taxon>
    </lineage>
</organism>
<evidence type="ECO:0000313" key="1">
    <source>
        <dbReference type="EMBL" id="MBP2244287.1"/>
    </source>
</evidence>
<gene>
    <name evidence="1" type="ORF">J2Z28_000897</name>
</gene>